<keyword evidence="1" id="KW-0378">Hydrolase</keyword>
<reference evidence="3 4" key="1">
    <citation type="submission" date="2017-04" db="EMBL/GenBank/DDBJ databases">
        <title>Compelte genome sequence of WV33.</title>
        <authorList>
            <person name="Lee P.C."/>
        </authorList>
    </citation>
    <scope>NUCLEOTIDE SEQUENCE [LARGE SCALE GENOMIC DNA]</scope>
    <source>
        <strain evidence="3 4">WV33</strain>
    </source>
</reference>
<dbReference type="RefSeq" id="WP_108741579.1">
    <property type="nucleotide sequence ID" value="NZ_CP020918.1"/>
</dbReference>
<dbReference type="KEGG" id="ffa:FFWV33_14555"/>
<dbReference type="GO" id="GO:0005975">
    <property type="term" value="P:carbohydrate metabolic process"/>
    <property type="evidence" value="ECO:0007669"/>
    <property type="project" value="TreeGrafter"/>
</dbReference>
<dbReference type="GO" id="GO:0001681">
    <property type="term" value="F:sialate O-acetylesterase activity"/>
    <property type="evidence" value="ECO:0007669"/>
    <property type="project" value="InterPro"/>
</dbReference>
<feature type="domain" description="Sialate O-acetylesterase" evidence="2">
    <location>
        <begin position="283"/>
        <end position="389"/>
    </location>
</feature>
<dbReference type="InterPro" id="IPR005181">
    <property type="entry name" value="SASA"/>
</dbReference>
<gene>
    <name evidence="3" type="ORF">FFWV33_14555</name>
</gene>
<evidence type="ECO:0000256" key="1">
    <source>
        <dbReference type="ARBA" id="ARBA00022801"/>
    </source>
</evidence>
<proteinExistence type="predicted"/>
<dbReference type="EMBL" id="CP020918">
    <property type="protein sequence ID" value="AWG22661.1"/>
    <property type="molecule type" value="Genomic_DNA"/>
</dbReference>
<protein>
    <submittedName>
        <fullName evidence="3">Sialate O-acetylesterase</fullName>
    </submittedName>
</protein>
<dbReference type="PANTHER" id="PTHR22901:SF0">
    <property type="entry name" value="SIALATE O-ACETYLESTERASE"/>
    <property type="match status" value="1"/>
</dbReference>
<feature type="domain" description="Sialate O-acetylesterase" evidence="2">
    <location>
        <begin position="105"/>
        <end position="229"/>
    </location>
</feature>
<evidence type="ECO:0000259" key="2">
    <source>
        <dbReference type="Pfam" id="PF03629"/>
    </source>
</evidence>
<sequence>MKPLLNSISVLLLLLSFGTVKAEVKLPSIFSNHMVLQRNQQNPIWGKASAGEKVTVVINGQKHKTSTDESGNWKVKLAPMQAGGPYVLTVQGKNKITFKDVLIGEVWVCAGQSNMQWSVVNSNHSEVELAAANYPNIRLFSVPLVATPELQTTIADTTWYACTPKSIPEFSAPGYFFGIKLYQALGIPIGLINASWGSSSLETWVPRDAMEKTNDYSELLEDWDLAVKEFTDEKLVEVTKKYEAWEAAGKPGKKMPPPRDIRIGQNRPANAFNGVINPILGYGIKGTIWCQGESNVGRSFQTRTLFPLLINSWRERWGQGDFPFYWIQLADFGEAKEQPSESNWAEHREAQTQSLSIPKTGEVVTFDLGEERDIHYRDKQTVGNRLVRHALANEYGYKMEASSPRYLSMEKKQGAIIITFDHIDKGLYAFDNEVVKGFAIAGEDQKFEWATAKIISKNQIEVAAGNIKNPVAVRYGWANNPEINLYDFNGLPVTSFRTDDWKVSTQNAKKASRRY</sequence>
<dbReference type="Gene3D" id="2.60.40.10">
    <property type="entry name" value="Immunoglobulins"/>
    <property type="match status" value="1"/>
</dbReference>
<keyword evidence="4" id="KW-1185">Reference proteome</keyword>
<dbReference type="InterPro" id="IPR039329">
    <property type="entry name" value="SIAE"/>
</dbReference>
<dbReference type="SUPFAM" id="SSF52266">
    <property type="entry name" value="SGNH hydrolase"/>
    <property type="match status" value="1"/>
</dbReference>
<dbReference type="InterPro" id="IPR036514">
    <property type="entry name" value="SGNH_hydro_sf"/>
</dbReference>
<name>A0A2S1LG78_9FLAO</name>
<dbReference type="PANTHER" id="PTHR22901">
    <property type="entry name" value="SIALATE O-ACETYLESTERASE"/>
    <property type="match status" value="1"/>
</dbReference>
<organism evidence="3 4">
    <name type="scientific">Flavobacterium faecale</name>
    <dbReference type="NCBI Taxonomy" id="1355330"/>
    <lineage>
        <taxon>Bacteria</taxon>
        <taxon>Pseudomonadati</taxon>
        <taxon>Bacteroidota</taxon>
        <taxon>Flavobacteriia</taxon>
        <taxon>Flavobacteriales</taxon>
        <taxon>Flavobacteriaceae</taxon>
        <taxon>Flavobacterium</taxon>
    </lineage>
</organism>
<evidence type="ECO:0000313" key="4">
    <source>
        <dbReference type="Proteomes" id="UP000244527"/>
    </source>
</evidence>
<dbReference type="AlphaFoldDB" id="A0A2S1LG78"/>
<dbReference type="Proteomes" id="UP000244527">
    <property type="component" value="Chromosome"/>
</dbReference>
<dbReference type="InterPro" id="IPR013783">
    <property type="entry name" value="Ig-like_fold"/>
</dbReference>
<dbReference type="OrthoDB" id="9816001at2"/>
<dbReference type="Pfam" id="PF03629">
    <property type="entry name" value="SASA"/>
    <property type="match status" value="2"/>
</dbReference>
<dbReference type="Gene3D" id="3.40.50.1110">
    <property type="entry name" value="SGNH hydrolase"/>
    <property type="match status" value="1"/>
</dbReference>
<evidence type="ECO:0000313" key="3">
    <source>
        <dbReference type="EMBL" id="AWG22661.1"/>
    </source>
</evidence>
<accession>A0A2S1LG78</accession>